<protein>
    <submittedName>
        <fullName evidence="6">Jerky protein homolog-like</fullName>
    </submittedName>
</protein>
<evidence type="ECO:0000313" key="5">
    <source>
        <dbReference type="Proteomes" id="UP000694941"/>
    </source>
</evidence>
<organism evidence="5 6">
    <name type="scientific">Limulus polyphemus</name>
    <name type="common">Atlantic horseshoe crab</name>
    <dbReference type="NCBI Taxonomy" id="6850"/>
    <lineage>
        <taxon>Eukaryota</taxon>
        <taxon>Metazoa</taxon>
        <taxon>Ecdysozoa</taxon>
        <taxon>Arthropoda</taxon>
        <taxon>Chelicerata</taxon>
        <taxon>Merostomata</taxon>
        <taxon>Xiphosura</taxon>
        <taxon>Limulidae</taxon>
        <taxon>Limulus</taxon>
    </lineage>
</organism>
<dbReference type="InterPro" id="IPR006600">
    <property type="entry name" value="HTH_CenpB_DNA-bd_dom"/>
</dbReference>
<dbReference type="PANTHER" id="PTHR19303">
    <property type="entry name" value="TRANSPOSON"/>
    <property type="match status" value="1"/>
</dbReference>
<dbReference type="InterPro" id="IPR007889">
    <property type="entry name" value="HTH_Psq"/>
</dbReference>
<keyword evidence="5" id="KW-1185">Reference proteome</keyword>
<keyword evidence="2" id="KW-0238">DNA-binding</keyword>
<gene>
    <name evidence="6" type="primary">LOC106460359</name>
</gene>
<name>A0ABM1B5Z8_LIMPO</name>
<reference evidence="6" key="1">
    <citation type="submission" date="2025-08" db="UniProtKB">
        <authorList>
            <consortium name="RefSeq"/>
        </authorList>
    </citation>
    <scope>IDENTIFICATION</scope>
    <source>
        <tissue evidence="6">Muscle</tissue>
    </source>
</reference>
<dbReference type="PROSITE" id="PS51253">
    <property type="entry name" value="HTH_CENPB"/>
    <property type="match status" value="1"/>
</dbReference>
<evidence type="ECO:0000259" key="4">
    <source>
        <dbReference type="PROSITE" id="PS51253"/>
    </source>
</evidence>
<comment type="subcellular location">
    <subcellularLocation>
        <location evidence="1">Nucleus</location>
    </subcellularLocation>
</comment>
<evidence type="ECO:0000313" key="6">
    <source>
        <dbReference type="RefSeq" id="XP_013775505.1"/>
    </source>
</evidence>
<dbReference type="InterPro" id="IPR050863">
    <property type="entry name" value="CenT-Element_Derived"/>
</dbReference>
<dbReference type="Pfam" id="PF04218">
    <property type="entry name" value="CENP-B_N"/>
    <property type="match status" value="1"/>
</dbReference>
<evidence type="ECO:0000256" key="2">
    <source>
        <dbReference type="ARBA" id="ARBA00023125"/>
    </source>
</evidence>
<dbReference type="Pfam" id="PF03221">
    <property type="entry name" value="HTH_Tnp_Tc5"/>
    <property type="match status" value="1"/>
</dbReference>
<evidence type="ECO:0000256" key="3">
    <source>
        <dbReference type="ARBA" id="ARBA00023242"/>
    </source>
</evidence>
<feature type="domain" description="HTH CENPB-type" evidence="4">
    <location>
        <begin position="63"/>
        <end position="134"/>
    </location>
</feature>
<dbReference type="SMART" id="SM00674">
    <property type="entry name" value="CENPB"/>
    <property type="match status" value="1"/>
</dbReference>
<accession>A0ABM1B5Z8</accession>
<dbReference type="InterPro" id="IPR009057">
    <property type="entry name" value="Homeodomain-like_sf"/>
</dbReference>
<dbReference type="Gene3D" id="1.10.10.60">
    <property type="entry name" value="Homeodomain-like"/>
    <property type="match status" value="2"/>
</dbReference>
<dbReference type="SUPFAM" id="SSF46689">
    <property type="entry name" value="Homeodomain-like"/>
    <property type="match status" value="2"/>
</dbReference>
<dbReference type="RefSeq" id="XP_013775505.1">
    <property type="nucleotide sequence ID" value="XM_013920051.1"/>
</dbReference>
<evidence type="ECO:0000256" key="1">
    <source>
        <dbReference type="ARBA" id="ARBA00004123"/>
    </source>
</evidence>
<sequence>MPGKRKHLTLQQKMEVIKMHDKGAKCVHIATEMQCGKTQIQTIIANKQKIKALWESGSNAAMKVTKVRKTANHELNEQVFEWFCNGQSKNIPITSKLIQEKAVMLSVELGLDDFSVTNGWLDRFQKRHNLSGEGALVNEETVNDWCSRLESMCEGYSLKDIFNADETGLFYRALKSFAVTSATGARIQRRG</sequence>
<dbReference type="Proteomes" id="UP000694941">
    <property type="component" value="Unplaced"/>
</dbReference>
<proteinExistence type="predicted"/>
<keyword evidence="3" id="KW-0539">Nucleus</keyword>
<dbReference type="PANTHER" id="PTHR19303:SF73">
    <property type="entry name" value="PROTEIN PDC2"/>
    <property type="match status" value="1"/>
</dbReference>
<dbReference type="GeneID" id="106460359"/>